<keyword evidence="2" id="KW-1185">Reference proteome</keyword>
<comment type="caution">
    <text evidence="1">The sequence shown here is derived from an EMBL/GenBank/DDBJ whole genome shotgun (WGS) entry which is preliminary data.</text>
</comment>
<dbReference type="AlphaFoldDB" id="A0AAD4TYK3"/>
<protein>
    <submittedName>
        <fullName evidence="1">Uncharacterized protein</fullName>
    </submittedName>
</protein>
<dbReference type="Proteomes" id="UP001214576">
    <property type="component" value="Unassembled WGS sequence"/>
</dbReference>
<evidence type="ECO:0000313" key="1">
    <source>
        <dbReference type="EMBL" id="KAI4533960.1"/>
    </source>
</evidence>
<sequence>MPQLSSYAPLHPQGPRVLSTLTLANLAQQPPRAPGHRSGARIRVGTSLRCARLTSGTYVEAIAVVNSVYNLAIHMEVTNLGAFDHILHTAAAENIEPKEKRPVENRLAGPVGKERAGGIGRAALKGGTSHIPSEKRTSVGSCCATGMRGEPINPINAKKKKSASFLYLEHPASSIHLRFFILRNDTAPTRKSQVVSHPGALTANACYYSNGDCIIQTLLALTFAKLAGPCPDTHSLKRCFIIRDSSQAFLDNSDRPSGLTGDDKFSYKHDSWSSVPLNPSHKYLDSKQSMFEMYFYSCDSGLGRKDWIQLDI</sequence>
<gene>
    <name evidence="1" type="ORF">MG293_016979</name>
</gene>
<organism evidence="1 2">
    <name type="scientific">Ovis ammon polii</name>
    <dbReference type="NCBI Taxonomy" id="230172"/>
    <lineage>
        <taxon>Eukaryota</taxon>
        <taxon>Metazoa</taxon>
        <taxon>Chordata</taxon>
        <taxon>Craniata</taxon>
        <taxon>Vertebrata</taxon>
        <taxon>Euteleostomi</taxon>
        <taxon>Mammalia</taxon>
        <taxon>Eutheria</taxon>
        <taxon>Laurasiatheria</taxon>
        <taxon>Artiodactyla</taxon>
        <taxon>Ruminantia</taxon>
        <taxon>Pecora</taxon>
        <taxon>Bovidae</taxon>
        <taxon>Caprinae</taxon>
        <taxon>Ovis</taxon>
    </lineage>
</organism>
<proteinExistence type="predicted"/>
<reference evidence="1" key="1">
    <citation type="submission" date="2022-03" db="EMBL/GenBank/DDBJ databases">
        <title>Genomic analyses of argali, domestic sheep and their hybrids provide insights into chromosomal evolution, heterosis and genetic basis of agronomic traits.</title>
        <authorList>
            <person name="Li M."/>
        </authorList>
    </citation>
    <scope>NUCLEOTIDE SEQUENCE</scope>
    <source>
        <strain evidence="1">CAU-MHL-2022a</strain>
        <tissue evidence="1">Skin</tissue>
    </source>
</reference>
<evidence type="ECO:0000313" key="2">
    <source>
        <dbReference type="Proteomes" id="UP001214576"/>
    </source>
</evidence>
<name>A0AAD4TYK3_OVIAM</name>
<dbReference type="EMBL" id="JAKZEL010000020">
    <property type="protein sequence ID" value="KAI4533960.1"/>
    <property type="molecule type" value="Genomic_DNA"/>
</dbReference>
<accession>A0AAD4TYK3</accession>